<dbReference type="EMBL" id="CP096574">
    <property type="protein sequence ID" value="UPU37991.1"/>
    <property type="molecule type" value="Genomic_DNA"/>
</dbReference>
<evidence type="ECO:0000313" key="6">
    <source>
        <dbReference type="Proteomes" id="UP000831485"/>
    </source>
</evidence>
<dbReference type="Proteomes" id="UP000568888">
    <property type="component" value="Unassembled WGS sequence"/>
</dbReference>
<sequence length="101" mass="11205">MKQKLLVLMAVSLFAAATPVLADEAANHGSMHKAGDAQCEKECAMLIKDCNNQVDSIQDRIKKLQVAINEKGASTYTVEELKILKKKLQEANETLRVLNRH</sequence>
<protein>
    <recommendedName>
        <fullName evidence="7">Lipoprotein</fullName>
    </recommendedName>
</protein>
<accession>A0A6V8MTJ5</accession>
<evidence type="ECO:0000313" key="4">
    <source>
        <dbReference type="EMBL" id="UPU37991.1"/>
    </source>
</evidence>
<keyword evidence="1" id="KW-0175">Coiled coil</keyword>
<organism evidence="3 5">
    <name type="scientific">Geomonas paludis</name>
    <dbReference type="NCBI Taxonomy" id="2740185"/>
    <lineage>
        <taxon>Bacteria</taxon>
        <taxon>Pseudomonadati</taxon>
        <taxon>Thermodesulfobacteriota</taxon>
        <taxon>Desulfuromonadia</taxon>
        <taxon>Geobacterales</taxon>
        <taxon>Geobacteraceae</taxon>
        <taxon>Geomonas</taxon>
    </lineage>
</organism>
<feature type="coiled-coil region" evidence="1">
    <location>
        <begin position="47"/>
        <end position="101"/>
    </location>
</feature>
<reference evidence="3" key="2">
    <citation type="journal article" date="2021" name="Int. J. Syst. Evol. Microbiol.">
        <title>Geomonas silvestris sp. nov., Geomonas paludis sp. nov. and Geomonas limicola sp. nov., isolated from terrestrial environments, and emended description of the genus Geomonas.</title>
        <authorList>
            <person name="Itoh H."/>
            <person name="Xu Z."/>
            <person name="Masuda Y."/>
            <person name="Ushijima N."/>
            <person name="Hayakawa C."/>
            <person name="Shiratori Y."/>
            <person name="Senoo K."/>
        </authorList>
    </citation>
    <scope>NUCLEOTIDE SEQUENCE</scope>
    <source>
        <strain evidence="3">Red736</strain>
    </source>
</reference>
<reference evidence="5" key="1">
    <citation type="submission" date="2020-06" db="EMBL/GenBank/DDBJ databases">
        <title>Draft genomic sequecing of Geomonas sp. Red736.</title>
        <authorList>
            <person name="Itoh H."/>
            <person name="Xu Z.X."/>
            <person name="Ushijima N."/>
            <person name="Masuda Y."/>
            <person name="Shiratori Y."/>
            <person name="Senoo K."/>
        </authorList>
    </citation>
    <scope>NUCLEOTIDE SEQUENCE [LARGE SCALE GENOMIC DNA]</scope>
    <source>
        <strain evidence="5">Red736</strain>
    </source>
</reference>
<evidence type="ECO:0000256" key="2">
    <source>
        <dbReference type="SAM" id="SignalP"/>
    </source>
</evidence>
<evidence type="ECO:0000256" key="1">
    <source>
        <dbReference type="SAM" id="Coils"/>
    </source>
</evidence>
<evidence type="ECO:0000313" key="3">
    <source>
        <dbReference type="EMBL" id="GFO63486.1"/>
    </source>
</evidence>
<proteinExistence type="predicted"/>
<feature type="chain" id="PRO_5027839174" description="Lipoprotein" evidence="2">
    <location>
        <begin position="23"/>
        <end position="101"/>
    </location>
</feature>
<keyword evidence="6" id="KW-1185">Reference proteome</keyword>
<name>A0A6V8MTJ5_9BACT</name>
<reference evidence="4" key="3">
    <citation type="submission" date="2022-04" db="EMBL/GenBank/DDBJ databases">
        <authorList>
            <person name="Liu G."/>
        </authorList>
    </citation>
    <scope>NUCLEOTIDE SEQUENCE</scope>
    <source>
        <strain evidence="4">RG22</strain>
    </source>
</reference>
<evidence type="ECO:0000313" key="5">
    <source>
        <dbReference type="Proteomes" id="UP000568888"/>
    </source>
</evidence>
<dbReference type="RefSeq" id="WP_183346343.1">
    <property type="nucleotide sequence ID" value="NZ_BLXY01000002.1"/>
</dbReference>
<evidence type="ECO:0008006" key="7">
    <source>
        <dbReference type="Google" id="ProtNLM"/>
    </source>
</evidence>
<keyword evidence="2" id="KW-0732">Signal</keyword>
<feature type="signal peptide" evidence="2">
    <location>
        <begin position="1"/>
        <end position="22"/>
    </location>
</feature>
<gene>
    <name evidence="3" type="ORF">GMPD_14050</name>
    <name evidence="4" type="ORF">M1B72_09855</name>
</gene>
<dbReference type="EMBL" id="BLXY01000002">
    <property type="protein sequence ID" value="GFO63486.1"/>
    <property type="molecule type" value="Genomic_DNA"/>
</dbReference>
<dbReference type="AlphaFoldDB" id="A0A6V8MTJ5"/>
<dbReference type="Proteomes" id="UP000831485">
    <property type="component" value="Chromosome"/>
</dbReference>